<proteinExistence type="predicted"/>
<accession>A0AAU8N0L2</accession>
<feature type="domain" description="Leucine rich repeat variant" evidence="3">
    <location>
        <begin position="10"/>
        <end position="68"/>
    </location>
</feature>
<feature type="compositionally biased region" description="Low complexity" evidence="1">
    <location>
        <begin position="280"/>
        <end position="291"/>
    </location>
</feature>
<keyword evidence="2" id="KW-1133">Transmembrane helix</keyword>
<keyword evidence="2" id="KW-0812">Transmembrane</keyword>
<feature type="transmembrane region" description="Helical" evidence="2">
    <location>
        <begin position="95"/>
        <end position="120"/>
    </location>
</feature>
<protein>
    <recommendedName>
        <fullName evidence="3">Leucine rich repeat variant domain-containing protein</fullName>
    </recommendedName>
</protein>
<feature type="region of interest" description="Disordered" evidence="1">
    <location>
        <begin position="261"/>
        <end position="291"/>
    </location>
</feature>
<evidence type="ECO:0000256" key="1">
    <source>
        <dbReference type="SAM" id="MobiDB-lite"/>
    </source>
</evidence>
<reference evidence="4" key="1">
    <citation type="submission" date="2024-05" db="EMBL/GenBank/DDBJ databases">
        <title>Draft genome assemblies of 36 bacteria isolated from hibernating arctic ground squirrels.</title>
        <authorList>
            <person name="McKee H."/>
            <person name="Mullen L."/>
            <person name="Drown D.M."/>
            <person name="Duddleston K.N."/>
        </authorList>
    </citation>
    <scope>NUCLEOTIDE SEQUENCE</scope>
    <source>
        <strain evidence="4">AR004</strain>
    </source>
</reference>
<dbReference type="Pfam" id="PF25591">
    <property type="entry name" value="LRV_2"/>
    <property type="match status" value="1"/>
</dbReference>
<evidence type="ECO:0000259" key="3">
    <source>
        <dbReference type="Pfam" id="PF25591"/>
    </source>
</evidence>
<name>A0AAU8N0L2_9ACTO</name>
<organism evidence="4">
    <name type="scientific">Actinomyces timonensis</name>
    <dbReference type="NCBI Taxonomy" id="1288391"/>
    <lineage>
        <taxon>Bacteria</taxon>
        <taxon>Bacillati</taxon>
        <taxon>Actinomycetota</taxon>
        <taxon>Actinomycetes</taxon>
        <taxon>Actinomycetales</taxon>
        <taxon>Actinomycetaceae</taxon>
        <taxon>Actinomyces</taxon>
    </lineage>
</organism>
<dbReference type="RefSeq" id="WP_366180430.1">
    <property type="nucleotide sequence ID" value="NZ_CP159989.1"/>
</dbReference>
<dbReference type="InterPro" id="IPR057893">
    <property type="entry name" value="LRV_2"/>
</dbReference>
<dbReference type="EMBL" id="CP159989">
    <property type="protein sequence ID" value="XCP82185.1"/>
    <property type="molecule type" value="Genomic_DNA"/>
</dbReference>
<feature type="transmembrane region" description="Helical" evidence="2">
    <location>
        <begin position="140"/>
        <end position="158"/>
    </location>
</feature>
<evidence type="ECO:0000313" key="4">
    <source>
        <dbReference type="EMBL" id="XCP82185.1"/>
    </source>
</evidence>
<sequence length="291" mass="29842">MTAIDPLSCTPAHLANPAIAPGTLAQIAQHRPDLRASVRQHPACPPDLAAWIDQQALQQPQYQSAPAQYGTVGPQAGAAAGGAASTRTSSTWHTIALIAGPVIGLLAIIASFLPAVAVTIGSRSDSSNFWDIDDKSYDVQILIASLLVIAVGIGAFFVRKFPVVLGAGVITVLGGIWDGITWFNANSEISDAQKTVKQAKSSYGSLGGSFEVSRGVGMYMLIIAVLLLLACGAAIIAAGLQLRPAAGIAAGPGGYGGHPGAVQPGAHMATGPQMQPGARPSPYQQQGPYYQ</sequence>
<gene>
    <name evidence="4" type="ORF">ABXS69_09570</name>
</gene>
<evidence type="ECO:0000256" key="2">
    <source>
        <dbReference type="SAM" id="Phobius"/>
    </source>
</evidence>
<dbReference type="AlphaFoldDB" id="A0AAU8N0L2"/>
<feature type="transmembrane region" description="Helical" evidence="2">
    <location>
        <begin position="163"/>
        <end position="183"/>
    </location>
</feature>
<feature type="transmembrane region" description="Helical" evidence="2">
    <location>
        <begin position="216"/>
        <end position="240"/>
    </location>
</feature>
<keyword evidence="2" id="KW-0472">Membrane</keyword>